<dbReference type="Pfam" id="PF01547">
    <property type="entry name" value="SBP_bac_1"/>
    <property type="match status" value="1"/>
</dbReference>
<evidence type="ECO:0000256" key="3">
    <source>
        <dbReference type="ARBA" id="ARBA00022764"/>
    </source>
</evidence>
<dbReference type="GO" id="GO:0042597">
    <property type="term" value="C:periplasmic space"/>
    <property type="evidence" value="ECO:0007669"/>
    <property type="project" value="UniProtKB-SubCell"/>
</dbReference>
<dbReference type="KEGG" id="dea:FPZ08_18055"/>
<evidence type="ECO:0000256" key="2">
    <source>
        <dbReference type="ARBA" id="ARBA00008520"/>
    </source>
</evidence>
<gene>
    <name evidence="4" type="ORF">FPZ08_18055</name>
</gene>
<comment type="subcellular location">
    <subcellularLocation>
        <location evidence="1">Periplasm</location>
    </subcellularLocation>
</comment>
<proteinExistence type="inferred from homology"/>
<dbReference type="OrthoDB" id="9795569at2"/>
<accession>A0A5B8LVV3</accession>
<dbReference type="Gene3D" id="3.40.190.10">
    <property type="entry name" value="Periplasmic binding protein-like II"/>
    <property type="match status" value="1"/>
</dbReference>
<dbReference type="CDD" id="cd13585">
    <property type="entry name" value="PBP2_TMBP_like"/>
    <property type="match status" value="1"/>
</dbReference>
<dbReference type="PANTHER" id="PTHR43649">
    <property type="entry name" value="ARABINOSE-BINDING PROTEIN-RELATED"/>
    <property type="match status" value="1"/>
</dbReference>
<comment type="similarity">
    <text evidence="2">Belongs to the bacterial solute-binding protein 1 family.</text>
</comment>
<dbReference type="Proteomes" id="UP000315364">
    <property type="component" value="Chromosome"/>
</dbReference>
<dbReference type="AlphaFoldDB" id="A0A5B8LVV3"/>
<evidence type="ECO:0000313" key="4">
    <source>
        <dbReference type="EMBL" id="QDZ12487.1"/>
    </source>
</evidence>
<sequence length="436" mass="46686">MEELGMSIGNLDRRMVLKLGAASALLPALSGIALAQGQSGTIRIWTFLSAEGQSPREVVLRELIEKFTAANPDVSVVVEAQPFQELETKFVAASAQNRAPDIIWMRDTFLDLVNQRGALANLDDELSADFQSNVIPDLYPVFAEKSVMDGVRTSLPLWPSPAQILFYRKDALAEIGLDAPPLTWDEFIPVAGKLTSGDRLGFGLPTNDNSVSAFINMMTGFGPGIFDAATGQFDVTGPEAVETANVVRQLVAAGALSSTLLNAMGDDIQDQFAAGRFAIVQAFAPRFAQYKSIAAAYDPNDLAVSAWPAFGDRPPAVLLGPYWTVGVSAKSENKAAATAFVEALYTPEASMQWAEVAGLVPDRRSVQSDPFFSTPEAESIAVFNALLDAPGALTFPPKLPDITKVFPIMNTALQELIGTDEDVGAILERAKATLGW</sequence>
<dbReference type="PANTHER" id="PTHR43649:SF12">
    <property type="entry name" value="DIACETYLCHITOBIOSE BINDING PROTEIN DASA"/>
    <property type="match status" value="1"/>
</dbReference>
<reference evidence="4 5" key="1">
    <citation type="submission" date="2019-07" db="EMBL/GenBank/DDBJ databases">
        <title>Full genome sequence of Devosia sp. Gsoil 520.</title>
        <authorList>
            <person name="Im W.-T."/>
        </authorList>
    </citation>
    <scope>NUCLEOTIDE SEQUENCE [LARGE SCALE GENOMIC DNA]</scope>
    <source>
        <strain evidence="4 5">Gsoil 520</strain>
    </source>
</reference>
<organism evidence="4 5">
    <name type="scientific">Devosia ginsengisoli</name>
    <dbReference type="NCBI Taxonomy" id="400770"/>
    <lineage>
        <taxon>Bacteria</taxon>
        <taxon>Pseudomonadati</taxon>
        <taxon>Pseudomonadota</taxon>
        <taxon>Alphaproteobacteria</taxon>
        <taxon>Hyphomicrobiales</taxon>
        <taxon>Devosiaceae</taxon>
        <taxon>Devosia</taxon>
    </lineage>
</organism>
<keyword evidence="5" id="KW-1185">Reference proteome</keyword>
<dbReference type="SUPFAM" id="SSF53850">
    <property type="entry name" value="Periplasmic binding protein-like II"/>
    <property type="match status" value="1"/>
</dbReference>
<name>A0A5B8LVV3_9HYPH</name>
<dbReference type="EMBL" id="CP042304">
    <property type="protein sequence ID" value="QDZ12487.1"/>
    <property type="molecule type" value="Genomic_DNA"/>
</dbReference>
<keyword evidence="3" id="KW-0574">Periplasm</keyword>
<evidence type="ECO:0000256" key="1">
    <source>
        <dbReference type="ARBA" id="ARBA00004418"/>
    </source>
</evidence>
<dbReference type="InterPro" id="IPR006059">
    <property type="entry name" value="SBP"/>
</dbReference>
<evidence type="ECO:0000313" key="5">
    <source>
        <dbReference type="Proteomes" id="UP000315364"/>
    </source>
</evidence>
<dbReference type="InterPro" id="IPR050490">
    <property type="entry name" value="Bact_solute-bd_prot1"/>
</dbReference>
<protein>
    <submittedName>
        <fullName evidence="4">Sugar ABC transporter substrate-binding protein</fullName>
    </submittedName>
</protein>